<dbReference type="Gene3D" id="3.10.450.530">
    <property type="entry name" value="Ribonuclease toxin, BrnT, of type II toxin-antitoxin system"/>
    <property type="match status" value="1"/>
</dbReference>
<evidence type="ECO:0000313" key="1">
    <source>
        <dbReference type="EMBL" id="ABJ06537.1"/>
    </source>
</evidence>
<sequence length="57" mass="6954">MKVTFKDDRRDYGEVRYRSYGYIDGVAYCFVFADRNGRVRPISLRRAHLKEMRRYVT</sequence>
<dbReference type="KEGG" id="rpe:RPE_2599"/>
<dbReference type="OrthoDB" id="839663at2"/>
<accession>Q07NE7</accession>
<dbReference type="InterPro" id="IPR038573">
    <property type="entry name" value="BrnT_sf"/>
</dbReference>
<dbReference type="Pfam" id="PF04365">
    <property type="entry name" value="BrnT_toxin"/>
    <property type="match status" value="1"/>
</dbReference>
<dbReference type="HOGENOM" id="CLU_149290_2_2_5"/>
<dbReference type="AlphaFoldDB" id="Q07NE7"/>
<name>Q07NE7_RHOP5</name>
<protein>
    <recommendedName>
        <fullName evidence="2">BrnT family toxin</fullName>
    </recommendedName>
</protein>
<reference evidence="1" key="1">
    <citation type="submission" date="2006-09" db="EMBL/GenBank/DDBJ databases">
        <title>Complete sequence of Rhodopseudomonas palustris BisA53.</title>
        <authorList>
            <consortium name="US DOE Joint Genome Institute"/>
            <person name="Copeland A."/>
            <person name="Lucas S."/>
            <person name="Lapidus A."/>
            <person name="Barry K."/>
            <person name="Detter J.C."/>
            <person name="Glavina del Rio T."/>
            <person name="Hammon N."/>
            <person name="Israni S."/>
            <person name="Dalin E."/>
            <person name="Tice H."/>
            <person name="Pitluck S."/>
            <person name="Chain P."/>
            <person name="Malfatti S."/>
            <person name="Shin M."/>
            <person name="Vergez L."/>
            <person name="Schmutz J."/>
            <person name="Larimer F."/>
            <person name="Land M."/>
            <person name="Hauser L."/>
            <person name="Pelletier D.A."/>
            <person name="Kyrpides N."/>
            <person name="Kim E."/>
            <person name="Harwood C.S."/>
            <person name="Oda Y."/>
            <person name="Richardson P."/>
        </authorList>
    </citation>
    <scope>NUCLEOTIDE SEQUENCE [LARGE SCALE GENOMIC DNA]</scope>
    <source>
        <strain evidence="1">BisA53</strain>
    </source>
</reference>
<dbReference type="InterPro" id="IPR007460">
    <property type="entry name" value="BrnT_toxin"/>
</dbReference>
<dbReference type="EMBL" id="CP000463">
    <property type="protein sequence ID" value="ABJ06537.1"/>
    <property type="molecule type" value="Genomic_DNA"/>
</dbReference>
<dbReference type="STRING" id="316055.RPE_2599"/>
<organism evidence="1">
    <name type="scientific">Rhodopseudomonas palustris (strain BisA53)</name>
    <dbReference type="NCBI Taxonomy" id="316055"/>
    <lineage>
        <taxon>Bacteria</taxon>
        <taxon>Pseudomonadati</taxon>
        <taxon>Pseudomonadota</taxon>
        <taxon>Alphaproteobacteria</taxon>
        <taxon>Hyphomicrobiales</taxon>
        <taxon>Nitrobacteraceae</taxon>
        <taxon>Rhodopseudomonas</taxon>
    </lineage>
</organism>
<gene>
    <name evidence="1" type="ordered locus">RPE_2599</name>
</gene>
<proteinExistence type="predicted"/>
<dbReference type="eggNOG" id="COG2929">
    <property type="taxonomic scope" value="Bacteria"/>
</dbReference>
<evidence type="ECO:0008006" key="2">
    <source>
        <dbReference type="Google" id="ProtNLM"/>
    </source>
</evidence>